<evidence type="ECO:0000256" key="4">
    <source>
        <dbReference type="ARBA" id="ARBA00006451"/>
    </source>
</evidence>
<sequence length="326" mass="37984">MALITLVYEETNQTIRIKGSQFTEQIKTKWEEINCNTSVFRYKIDNIEERIVDQKYLLQLNPDRLTKRRTPEQIANICQPFDKNKFNFTKISKEEILFKLKEDNNDDNHIIVVNVSPITRYHTLLCPSVDKCLPQVVTKGSLKLAIDLLLVAEDRDLRIAFNSLCALASVNHLHYHLFIERNTLPVETVQCKPLKGPLHCIKDYPAPAFCFEITKKSPKIDEIYRLIEYFLQKSIAHNIFVTRGECVDEENLNEVSYRFLMWPRKSSSGVKQLLAFNVATCELSGWFAVHSRDAFNNLASENLEKELRKWSIENFEDLCEQAKSLY</sequence>
<evidence type="ECO:0000313" key="16">
    <source>
        <dbReference type="RefSeq" id="XP_052744743.1"/>
    </source>
</evidence>
<keyword evidence="7" id="KW-0963">Cytoplasm</keyword>
<evidence type="ECO:0000313" key="15">
    <source>
        <dbReference type="Proteomes" id="UP001652582"/>
    </source>
</evidence>
<comment type="catalytic activity">
    <reaction evidence="1">
        <text>GDP-alpha-D-glucose + phosphate = alpha-D-glucose 1-phosphate + GDP + H(+)</text>
        <dbReference type="Rhea" id="RHEA:30387"/>
        <dbReference type="ChEBI" id="CHEBI:15378"/>
        <dbReference type="ChEBI" id="CHEBI:43474"/>
        <dbReference type="ChEBI" id="CHEBI:58189"/>
        <dbReference type="ChEBI" id="CHEBI:58601"/>
        <dbReference type="ChEBI" id="CHEBI:62230"/>
        <dbReference type="EC" id="2.7.7.78"/>
    </reaction>
</comment>
<dbReference type="Pfam" id="PF26216">
    <property type="entry name" value="GDPGP1_C"/>
    <property type="match status" value="1"/>
</dbReference>
<evidence type="ECO:0000259" key="14">
    <source>
        <dbReference type="Pfam" id="PF26217"/>
    </source>
</evidence>
<dbReference type="SUPFAM" id="SSF54197">
    <property type="entry name" value="HIT-like"/>
    <property type="match status" value="1"/>
</dbReference>
<keyword evidence="11" id="KW-0547">Nucleotide-binding</keyword>
<feature type="domain" description="GDPGP1-like N-terminal" evidence="14">
    <location>
        <begin position="22"/>
        <end position="177"/>
    </location>
</feature>
<dbReference type="InterPro" id="IPR058865">
    <property type="entry name" value="GDPGP1_C"/>
</dbReference>
<evidence type="ECO:0000256" key="2">
    <source>
        <dbReference type="ARBA" id="ARBA00003049"/>
    </source>
</evidence>
<evidence type="ECO:0000259" key="13">
    <source>
        <dbReference type="Pfam" id="PF26216"/>
    </source>
</evidence>
<gene>
    <name evidence="16" type="primary">LOC112056784</name>
</gene>
<evidence type="ECO:0000256" key="1">
    <source>
        <dbReference type="ARBA" id="ARBA00000063"/>
    </source>
</evidence>
<dbReference type="PANTHER" id="PTHR20884">
    <property type="entry name" value="GDP-D-GLUCOSE PHOSPHORYLASE 1"/>
    <property type="match status" value="1"/>
</dbReference>
<evidence type="ECO:0000256" key="3">
    <source>
        <dbReference type="ARBA" id="ARBA00004496"/>
    </source>
</evidence>
<organism evidence="15 16">
    <name type="scientific">Bicyclus anynana</name>
    <name type="common">Squinting bush brown butterfly</name>
    <dbReference type="NCBI Taxonomy" id="110368"/>
    <lineage>
        <taxon>Eukaryota</taxon>
        <taxon>Metazoa</taxon>
        <taxon>Ecdysozoa</taxon>
        <taxon>Arthropoda</taxon>
        <taxon>Hexapoda</taxon>
        <taxon>Insecta</taxon>
        <taxon>Pterygota</taxon>
        <taxon>Neoptera</taxon>
        <taxon>Endopterygota</taxon>
        <taxon>Lepidoptera</taxon>
        <taxon>Glossata</taxon>
        <taxon>Ditrysia</taxon>
        <taxon>Papilionoidea</taxon>
        <taxon>Nymphalidae</taxon>
        <taxon>Satyrinae</taxon>
        <taxon>Satyrini</taxon>
        <taxon>Mycalesina</taxon>
        <taxon>Bicyclus</taxon>
    </lineage>
</organism>
<comment type="function">
    <text evidence="2">Specific and highly efficient GDP-D-glucose phosphorylase regulating the levels of GDP-D-glucose in cells.</text>
</comment>
<keyword evidence="15" id="KW-1185">Reference proteome</keyword>
<dbReference type="InterPro" id="IPR036265">
    <property type="entry name" value="HIT-like_sf"/>
</dbReference>
<dbReference type="EC" id="2.7.7.78" evidence="5"/>
<keyword evidence="9" id="KW-0808">Transferase</keyword>
<evidence type="ECO:0000256" key="11">
    <source>
        <dbReference type="ARBA" id="ARBA00022741"/>
    </source>
</evidence>
<evidence type="ECO:0000256" key="12">
    <source>
        <dbReference type="ARBA" id="ARBA00022801"/>
    </source>
</evidence>
<dbReference type="InterPro" id="IPR026506">
    <property type="entry name" value="GDPGP"/>
</dbReference>
<evidence type="ECO:0000256" key="8">
    <source>
        <dbReference type="ARBA" id="ARBA00022658"/>
    </source>
</evidence>
<evidence type="ECO:0000256" key="5">
    <source>
        <dbReference type="ARBA" id="ARBA00012507"/>
    </source>
</evidence>
<proteinExistence type="inferred from homology"/>
<dbReference type="InterPro" id="IPR058866">
    <property type="entry name" value="GDPGP1_N"/>
</dbReference>
<dbReference type="Proteomes" id="UP001652582">
    <property type="component" value="Chromosome 23"/>
</dbReference>
<evidence type="ECO:0000256" key="9">
    <source>
        <dbReference type="ARBA" id="ARBA00022679"/>
    </source>
</evidence>
<evidence type="ECO:0000256" key="6">
    <source>
        <dbReference type="ARBA" id="ARBA00018857"/>
    </source>
</evidence>
<comment type="similarity">
    <text evidence="4">Belongs to the GDPGP1 family.</text>
</comment>
<evidence type="ECO:0000256" key="10">
    <source>
        <dbReference type="ARBA" id="ARBA00022695"/>
    </source>
</evidence>
<protein>
    <recommendedName>
        <fullName evidence="6">GDP-D-glucose phosphorylase 1</fullName>
        <ecNumber evidence="5">2.7.7.78</ecNumber>
    </recommendedName>
</protein>
<name>A0ABM3M088_BICAN</name>
<dbReference type="RefSeq" id="XP_052744743.1">
    <property type="nucleotide sequence ID" value="XM_052888783.1"/>
</dbReference>
<dbReference type="GeneID" id="112056784"/>
<keyword evidence="10" id="KW-0548">Nucleotidyltransferase</keyword>
<reference evidence="16" key="1">
    <citation type="submission" date="2025-08" db="UniProtKB">
        <authorList>
            <consortium name="RefSeq"/>
        </authorList>
    </citation>
    <scope>IDENTIFICATION</scope>
</reference>
<feature type="domain" description="GDPGP1-like C-terminal" evidence="13">
    <location>
        <begin position="198"/>
        <end position="317"/>
    </location>
</feature>
<keyword evidence="12" id="KW-0378">Hydrolase</keyword>
<dbReference type="Pfam" id="PF26217">
    <property type="entry name" value="GDPGP1_N"/>
    <property type="match status" value="1"/>
</dbReference>
<dbReference type="PANTHER" id="PTHR20884:SF8">
    <property type="entry name" value="GDP-D-GLUCOSE PHOSPHORYLASE 1"/>
    <property type="match status" value="1"/>
</dbReference>
<keyword evidence="8" id="KW-0344">Guanine-nucleotide releasing factor</keyword>
<accession>A0ABM3M088</accession>
<evidence type="ECO:0000256" key="7">
    <source>
        <dbReference type="ARBA" id="ARBA00022490"/>
    </source>
</evidence>
<comment type="subcellular location">
    <subcellularLocation>
        <location evidence="3">Cytoplasm</location>
    </subcellularLocation>
</comment>